<feature type="binding site" evidence="5">
    <location>
        <position position="181"/>
    </location>
    <ligand>
        <name>dihydroxyacetone phosphate</name>
        <dbReference type="ChEBI" id="CHEBI:57642"/>
    </ligand>
</feature>
<dbReference type="NCBIfam" id="TIGR01859">
    <property type="entry name" value="fruc_bis_ald"/>
    <property type="match status" value="1"/>
</dbReference>
<feature type="binding site" evidence="6">
    <location>
        <position position="208"/>
    </location>
    <ligand>
        <name>Zn(2+)</name>
        <dbReference type="ChEBI" id="CHEBI:29105"/>
        <label>1</label>
        <note>catalytic</note>
    </ligand>
</feature>
<feature type="binding site" evidence="6">
    <location>
        <position position="86"/>
    </location>
    <ligand>
        <name>Zn(2+)</name>
        <dbReference type="ChEBI" id="CHEBI:29105"/>
        <label>1</label>
        <note>catalytic</note>
    </ligand>
</feature>
<feature type="binding site" evidence="6">
    <location>
        <position position="180"/>
    </location>
    <ligand>
        <name>Zn(2+)</name>
        <dbReference type="ChEBI" id="CHEBI:29105"/>
        <label>1</label>
        <note>catalytic</note>
    </ligand>
</feature>
<feature type="binding site" evidence="6">
    <location>
        <position position="137"/>
    </location>
    <ligand>
        <name>Zn(2+)</name>
        <dbReference type="ChEBI" id="CHEBI:29105"/>
        <label>2</label>
    </ligand>
</feature>
<reference evidence="7 8" key="1">
    <citation type="submission" date="2018-03" db="EMBL/GenBank/DDBJ databases">
        <title>Genomic Encyclopedia of Archaeal and Bacterial Type Strains, Phase II (KMG-II): from individual species to whole genera.</title>
        <authorList>
            <person name="Goeker M."/>
        </authorList>
    </citation>
    <scope>NUCLEOTIDE SEQUENCE [LARGE SCALE GENOMIC DNA]</scope>
    <source>
        <strain evidence="7 8">DSM 44946</strain>
    </source>
</reference>
<proteinExistence type="predicted"/>
<evidence type="ECO:0000256" key="6">
    <source>
        <dbReference type="PIRSR" id="PIRSR001359-3"/>
    </source>
</evidence>
<protein>
    <submittedName>
        <fullName evidence="7">2-deoxy-5-keto-D-gluconate 6-phosphate aldolase</fullName>
    </submittedName>
</protein>
<evidence type="ECO:0000313" key="7">
    <source>
        <dbReference type="EMBL" id="PRX39577.1"/>
    </source>
</evidence>
<dbReference type="CDD" id="cd00947">
    <property type="entry name" value="TBP_aldolase_IIB"/>
    <property type="match status" value="1"/>
</dbReference>
<comment type="caution">
    <text evidence="7">The sequence shown here is derived from an EMBL/GenBank/DDBJ whole genome shotgun (WGS) entry which is preliminary data.</text>
</comment>
<dbReference type="PANTHER" id="PTHR30304:SF0">
    <property type="entry name" value="D-TAGATOSE-1,6-BISPHOSPHATE ALDOLASE SUBUNIT GATY-RELATED"/>
    <property type="match status" value="1"/>
</dbReference>
<dbReference type="GO" id="GO:0004332">
    <property type="term" value="F:fructose-bisphosphate aldolase activity"/>
    <property type="evidence" value="ECO:0007669"/>
    <property type="project" value="InterPro"/>
</dbReference>
<dbReference type="PANTHER" id="PTHR30304">
    <property type="entry name" value="D-TAGATOSE-1,6-BISPHOSPHATE ALDOLASE"/>
    <property type="match status" value="1"/>
</dbReference>
<gene>
    <name evidence="7" type="ORF">CLV97_12330</name>
</gene>
<dbReference type="InterPro" id="IPR000771">
    <property type="entry name" value="FBA_II"/>
</dbReference>
<organism evidence="7 8">
    <name type="scientific">Planifilum fimeticola</name>
    <dbReference type="NCBI Taxonomy" id="201975"/>
    <lineage>
        <taxon>Bacteria</taxon>
        <taxon>Bacillati</taxon>
        <taxon>Bacillota</taxon>
        <taxon>Bacilli</taxon>
        <taxon>Bacillales</taxon>
        <taxon>Thermoactinomycetaceae</taxon>
        <taxon>Planifilum</taxon>
    </lineage>
</organism>
<comment type="cofactor">
    <cofactor evidence="6">
        <name>Zn(2+)</name>
        <dbReference type="ChEBI" id="CHEBI:29105"/>
    </cofactor>
    <text evidence="6">Binds 2 Zn(2+) ions per subunit. One is catalytic and the other provides a structural contribution.</text>
</comment>
<keyword evidence="3" id="KW-0456">Lyase</keyword>
<dbReference type="GO" id="GO:0006096">
    <property type="term" value="P:glycolytic process"/>
    <property type="evidence" value="ECO:0007669"/>
    <property type="project" value="InterPro"/>
</dbReference>
<dbReference type="SUPFAM" id="SSF51569">
    <property type="entry name" value="Aldolase"/>
    <property type="match status" value="1"/>
</dbReference>
<dbReference type="OrthoDB" id="9803995at2"/>
<dbReference type="InterPro" id="IPR050246">
    <property type="entry name" value="Class_II_FBP_aldolase"/>
</dbReference>
<evidence type="ECO:0000256" key="1">
    <source>
        <dbReference type="ARBA" id="ARBA00022723"/>
    </source>
</evidence>
<evidence type="ECO:0000313" key="8">
    <source>
        <dbReference type="Proteomes" id="UP000237797"/>
    </source>
</evidence>
<dbReference type="GO" id="GO:0030388">
    <property type="term" value="P:fructose 1,6-bisphosphate metabolic process"/>
    <property type="evidence" value="ECO:0007669"/>
    <property type="project" value="InterPro"/>
</dbReference>
<name>A0A2T0LC70_9BACL</name>
<dbReference type="GO" id="GO:0008270">
    <property type="term" value="F:zinc ion binding"/>
    <property type="evidence" value="ECO:0007669"/>
    <property type="project" value="InterPro"/>
</dbReference>
<accession>A0A2T0LC70</accession>
<dbReference type="RefSeq" id="WP_106345999.1">
    <property type="nucleotide sequence ID" value="NZ_PVNE01000023.1"/>
</dbReference>
<dbReference type="AlphaFoldDB" id="A0A2T0LC70"/>
<dbReference type="Proteomes" id="UP000237797">
    <property type="component" value="Unassembled WGS sequence"/>
</dbReference>
<dbReference type="EMBL" id="PVNE01000023">
    <property type="protein sequence ID" value="PRX39577.1"/>
    <property type="molecule type" value="Genomic_DNA"/>
</dbReference>
<feature type="active site" description="Proton donor" evidence="4">
    <location>
        <position position="85"/>
    </location>
</feature>
<feature type="binding site" evidence="6">
    <location>
        <position position="107"/>
    </location>
    <ligand>
        <name>Zn(2+)</name>
        <dbReference type="ChEBI" id="CHEBI:29105"/>
        <label>2</label>
    </ligand>
</feature>
<dbReference type="NCBIfam" id="TIGR00167">
    <property type="entry name" value="cbbA"/>
    <property type="match status" value="1"/>
</dbReference>
<dbReference type="InterPro" id="IPR011289">
    <property type="entry name" value="Fruc_bis_ald_class-2"/>
</dbReference>
<feature type="binding site" evidence="5">
    <location>
        <begin position="230"/>
        <end position="233"/>
    </location>
    <ligand>
        <name>dihydroxyacetone phosphate</name>
        <dbReference type="ChEBI" id="CHEBI:57642"/>
    </ligand>
</feature>
<keyword evidence="2 6" id="KW-0862">Zinc</keyword>
<evidence type="ECO:0000256" key="4">
    <source>
        <dbReference type="PIRSR" id="PIRSR001359-1"/>
    </source>
</evidence>
<evidence type="ECO:0000256" key="5">
    <source>
        <dbReference type="PIRSR" id="PIRSR001359-2"/>
    </source>
</evidence>
<dbReference type="PIRSF" id="PIRSF001359">
    <property type="entry name" value="F_bP_aldolase_II"/>
    <property type="match status" value="1"/>
</dbReference>
<dbReference type="Gene3D" id="3.20.20.70">
    <property type="entry name" value="Aldolase class I"/>
    <property type="match status" value="1"/>
</dbReference>
<evidence type="ECO:0000256" key="2">
    <source>
        <dbReference type="ARBA" id="ARBA00022833"/>
    </source>
</evidence>
<dbReference type="InterPro" id="IPR013785">
    <property type="entry name" value="Aldolase_TIM"/>
</dbReference>
<feature type="binding site" evidence="5">
    <location>
        <begin position="209"/>
        <end position="211"/>
    </location>
    <ligand>
        <name>dihydroxyacetone phosphate</name>
        <dbReference type="ChEBI" id="CHEBI:57642"/>
    </ligand>
</feature>
<dbReference type="PROSITE" id="PS00806">
    <property type="entry name" value="ALDOLASE_CLASS_II_2"/>
    <property type="match status" value="1"/>
</dbReference>
<dbReference type="Pfam" id="PF01116">
    <property type="entry name" value="F_bP_aldolase"/>
    <property type="match status" value="1"/>
</dbReference>
<keyword evidence="8" id="KW-1185">Reference proteome</keyword>
<evidence type="ECO:0000256" key="3">
    <source>
        <dbReference type="ARBA" id="ARBA00023239"/>
    </source>
</evidence>
<dbReference type="PROSITE" id="PS00602">
    <property type="entry name" value="ALDOLASE_CLASS_II_1"/>
    <property type="match status" value="1"/>
</dbReference>
<keyword evidence="1 6" id="KW-0479">Metal-binding</keyword>
<sequence>MPLVSMKEILQRAKEKRYAVGHYNLNSLLWAIPILQAAEEERAPVILASSDRLVDDLGGFRAIAAAIREFIREMSITVPVVLHLDHARSVERCKRAIEAGYTSVMIDGSNYPIEENIAMTRVVVEYAREYGVSVEAEVGIVGGSEDGLEGSIQYADPKECLRMVKEAHIDALAAALGSVHGPYRGEPKLNFERMKEISEITDIPLVLHGGSGLPEEQIKRAIDLGHAKINVNTECAQAWTNALRDFLSDESHLHVYEPQRILKPAHEAIKQTVKEKIKLFGTSYRC</sequence>